<comment type="caution">
    <text evidence="3">The sequence shown here is derived from an EMBL/GenBank/DDBJ whole genome shotgun (WGS) entry which is preliminary data.</text>
</comment>
<feature type="region of interest" description="Disordered" evidence="1">
    <location>
        <begin position="808"/>
        <end position="827"/>
    </location>
</feature>
<proteinExistence type="predicted"/>
<keyword evidence="3" id="KW-0548">Nucleotidyltransferase</keyword>
<dbReference type="CDD" id="cd09272">
    <property type="entry name" value="RNase_HI_RT_Ty1"/>
    <property type="match status" value="1"/>
</dbReference>
<feature type="region of interest" description="Disordered" evidence="1">
    <location>
        <begin position="1"/>
        <end position="25"/>
    </location>
</feature>
<organism evidence="3 4">
    <name type="scientific">Tanacetum coccineum</name>
    <dbReference type="NCBI Taxonomy" id="301880"/>
    <lineage>
        <taxon>Eukaryota</taxon>
        <taxon>Viridiplantae</taxon>
        <taxon>Streptophyta</taxon>
        <taxon>Embryophyta</taxon>
        <taxon>Tracheophyta</taxon>
        <taxon>Spermatophyta</taxon>
        <taxon>Magnoliopsida</taxon>
        <taxon>eudicotyledons</taxon>
        <taxon>Gunneridae</taxon>
        <taxon>Pentapetalae</taxon>
        <taxon>asterids</taxon>
        <taxon>campanulids</taxon>
        <taxon>Asterales</taxon>
        <taxon>Asteraceae</taxon>
        <taxon>Asteroideae</taxon>
        <taxon>Anthemideae</taxon>
        <taxon>Anthemidinae</taxon>
        <taxon>Tanacetum</taxon>
    </lineage>
</organism>
<feature type="domain" description="Retrovirus-related Pol polyprotein from transposon TNT 1-94-like beta-barrel" evidence="2">
    <location>
        <begin position="269"/>
        <end position="340"/>
    </location>
</feature>
<name>A0ABQ5G3J2_9ASTR</name>
<evidence type="ECO:0000313" key="3">
    <source>
        <dbReference type="EMBL" id="GJT70187.1"/>
    </source>
</evidence>
<sequence>MDLSTNQERIQARRHGKRMFENSNGGDKNRRKICQHCFRYLWADLKERFGKERAPRAYELKQNLSMTHQNGVTVSVYYTKLRSLWDEIESVQPMPKCSCNKCTCDVGKKLSGLREKERLYEFLMGLDDHFSRAISADKKPVTEVAAFKASGPMRREGSQFQRRDKSIQKDAKRVEVVKHCTNYEKDGHSRDGRFELIGYPEWWSGNKKREETKPKAAFFEPGRSSPIPGLTNEQYESFLKHFSEMGSSGKKDNASKAYMTDKGNNDDYWVIDLGSTKHITHDASILENNTKSHFETPVIIPNGEAILVEGKGECLLPGGTKIKGVLHIPKFTCNLLFVRSTEHITHDASILENNTKSHFETRSSFPMGKRYRNSHEGVDWCGLSVECVYNECGSWTGEERPEDNYGYLAQKIRACICGPPENNQQNAIENLGHEVVYETLNDNTSNLFSDKVGNMNNMTEEGGLDPSDQIGRPTRHRSQPKCLDDFIRLSIIIDEPKIFHQAIEDDRWKEVMRKEIRALEENGLMGEVAITSPPIVTLIVLDALTHDDPEPDISLVGGGFFSLFPPHPLPLFLSTPTLLSFPIKIYPPPPPSLRQIISWKTKKQSVVSCSSIEAEYRLMASTVSEVLWVRWLLQELSVASTGPTSLFYDNQAALDSKEVQPFPIDSKMQIVDLLTKGLGTLQLRKFSFIFHVATVTKLVVQKRSAADNEDMDPTKLGVVMKPMEKPRMILKYIWMEKNIEIAQYQVKGRKCIKKDFAQQRRERMKDRGVDLKKINSLLGICNEEAGLKADISKKYLKEIYGVSPLDSRSAKNKSYRESRKKNIRDKDKATAYATQPVSFISCGIMESEPGVTIIAVDE</sequence>
<protein>
    <submittedName>
        <fullName evidence="3">RNA-directed DNA polymerase</fullName>
    </submittedName>
</protein>
<evidence type="ECO:0000313" key="4">
    <source>
        <dbReference type="Proteomes" id="UP001151760"/>
    </source>
</evidence>
<feature type="compositionally biased region" description="Basic residues" evidence="1">
    <location>
        <begin position="810"/>
        <end position="823"/>
    </location>
</feature>
<reference evidence="3" key="2">
    <citation type="submission" date="2022-01" db="EMBL/GenBank/DDBJ databases">
        <authorList>
            <person name="Yamashiro T."/>
            <person name="Shiraishi A."/>
            <person name="Satake H."/>
            <person name="Nakayama K."/>
        </authorList>
    </citation>
    <scope>NUCLEOTIDE SEQUENCE</scope>
</reference>
<accession>A0ABQ5G3J2</accession>
<keyword evidence="3" id="KW-0808">Transferase</keyword>
<keyword evidence="3" id="KW-0695">RNA-directed DNA polymerase</keyword>
<dbReference type="GO" id="GO:0003964">
    <property type="term" value="F:RNA-directed DNA polymerase activity"/>
    <property type="evidence" value="ECO:0007669"/>
    <property type="project" value="UniProtKB-KW"/>
</dbReference>
<evidence type="ECO:0000259" key="2">
    <source>
        <dbReference type="Pfam" id="PF22936"/>
    </source>
</evidence>
<dbReference type="PANTHER" id="PTHR34222">
    <property type="entry name" value="GAG_PRE-INTEGRS DOMAIN-CONTAINING PROTEIN"/>
    <property type="match status" value="1"/>
</dbReference>
<reference evidence="3" key="1">
    <citation type="journal article" date="2022" name="Int. J. Mol. Sci.">
        <title>Draft Genome of Tanacetum Coccineum: Genomic Comparison of Closely Related Tanacetum-Family Plants.</title>
        <authorList>
            <person name="Yamashiro T."/>
            <person name="Shiraishi A."/>
            <person name="Nakayama K."/>
            <person name="Satake H."/>
        </authorList>
    </citation>
    <scope>NUCLEOTIDE SEQUENCE</scope>
</reference>
<dbReference type="Proteomes" id="UP001151760">
    <property type="component" value="Unassembled WGS sequence"/>
</dbReference>
<gene>
    <name evidence="3" type="ORF">Tco_1029473</name>
</gene>
<dbReference type="EMBL" id="BQNB010018054">
    <property type="protein sequence ID" value="GJT70187.1"/>
    <property type="molecule type" value="Genomic_DNA"/>
</dbReference>
<dbReference type="InterPro" id="IPR054722">
    <property type="entry name" value="PolX-like_BBD"/>
</dbReference>
<keyword evidence="4" id="KW-1185">Reference proteome</keyword>
<evidence type="ECO:0000256" key="1">
    <source>
        <dbReference type="SAM" id="MobiDB-lite"/>
    </source>
</evidence>
<dbReference type="Pfam" id="PF22936">
    <property type="entry name" value="Pol_BBD"/>
    <property type="match status" value="1"/>
</dbReference>
<dbReference type="PANTHER" id="PTHR34222:SF88">
    <property type="entry name" value="ZINC FINGER, CCHC-TYPE"/>
    <property type="match status" value="1"/>
</dbReference>